<dbReference type="Gene3D" id="3.10.580.10">
    <property type="entry name" value="CBS-domain"/>
    <property type="match status" value="1"/>
</dbReference>
<comment type="caution">
    <text evidence="10">The sequence shown here is derived from an EMBL/GenBank/DDBJ whole genome shotgun (WGS) entry which is preliminary data.</text>
</comment>
<evidence type="ECO:0000259" key="9">
    <source>
        <dbReference type="PROSITE" id="PS51464"/>
    </source>
</evidence>
<evidence type="ECO:0000256" key="4">
    <source>
        <dbReference type="PIRNR" id="PIRNR004692"/>
    </source>
</evidence>
<dbReference type="GO" id="GO:0019146">
    <property type="term" value="F:arabinose-5-phosphate isomerase activity"/>
    <property type="evidence" value="ECO:0007669"/>
    <property type="project" value="UniProtKB-ARBA"/>
</dbReference>
<keyword evidence="10" id="KW-0413">Isomerase</keyword>
<dbReference type="InterPro" id="IPR004800">
    <property type="entry name" value="KdsD/KpsF-type"/>
</dbReference>
<dbReference type="GO" id="GO:0046872">
    <property type="term" value="F:metal ion binding"/>
    <property type="evidence" value="ECO:0007669"/>
    <property type="project" value="UniProtKB-KW"/>
</dbReference>
<dbReference type="GO" id="GO:0097367">
    <property type="term" value="F:carbohydrate derivative binding"/>
    <property type="evidence" value="ECO:0007669"/>
    <property type="project" value="InterPro"/>
</dbReference>
<gene>
    <name evidence="10" type="ORF">SP90_04825</name>
</gene>
<dbReference type="PATRIC" id="fig|1560234.3.peg.2926"/>
<proteinExistence type="inferred from homology"/>
<evidence type="ECO:0000256" key="3">
    <source>
        <dbReference type="ARBA" id="ARBA00023122"/>
    </source>
</evidence>
<dbReference type="GO" id="GO:1901135">
    <property type="term" value="P:carbohydrate derivative metabolic process"/>
    <property type="evidence" value="ECO:0007669"/>
    <property type="project" value="InterPro"/>
</dbReference>
<dbReference type="SUPFAM" id="SSF53697">
    <property type="entry name" value="SIS domain"/>
    <property type="match status" value="1"/>
</dbReference>
<dbReference type="Proteomes" id="UP000091979">
    <property type="component" value="Unassembled WGS sequence"/>
</dbReference>
<dbReference type="Gene3D" id="3.40.50.10490">
    <property type="entry name" value="Glucose-6-phosphate isomerase like protein, domain 1"/>
    <property type="match status" value="1"/>
</dbReference>
<dbReference type="InterPro" id="IPR050986">
    <property type="entry name" value="GutQ/KpsF_isomerases"/>
</dbReference>
<accession>A0A1B7XH11</accession>
<evidence type="ECO:0000256" key="1">
    <source>
        <dbReference type="ARBA" id="ARBA00008165"/>
    </source>
</evidence>
<dbReference type="InterPro" id="IPR046342">
    <property type="entry name" value="CBS_dom_sf"/>
</dbReference>
<evidence type="ECO:0000256" key="2">
    <source>
        <dbReference type="ARBA" id="ARBA00022737"/>
    </source>
</evidence>
<dbReference type="STRING" id="1560234.SP90_04825"/>
<dbReference type="PANTHER" id="PTHR42745:SF1">
    <property type="entry name" value="ARABINOSE 5-PHOSPHATE ISOMERASE KDSD"/>
    <property type="match status" value="1"/>
</dbReference>
<dbReference type="InterPro" id="IPR046348">
    <property type="entry name" value="SIS_dom_sf"/>
</dbReference>
<evidence type="ECO:0000256" key="7">
    <source>
        <dbReference type="PROSITE-ProRule" id="PRU00703"/>
    </source>
</evidence>
<feature type="domain" description="CBS" evidence="8">
    <location>
        <begin position="210"/>
        <end position="268"/>
    </location>
</feature>
<feature type="domain" description="SIS" evidence="9">
    <location>
        <begin position="41"/>
        <end position="184"/>
    </location>
</feature>
<organism evidence="10 11">
    <name type="scientific">Halodesulfovibrio spirochaetisodalis</name>
    <dbReference type="NCBI Taxonomy" id="1560234"/>
    <lineage>
        <taxon>Bacteria</taxon>
        <taxon>Pseudomonadati</taxon>
        <taxon>Thermodesulfobacteriota</taxon>
        <taxon>Desulfovibrionia</taxon>
        <taxon>Desulfovibrionales</taxon>
        <taxon>Desulfovibrionaceae</taxon>
        <taxon>Halodesulfovibrio</taxon>
    </lineage>
</organism>
<evidence type="ECO:0000256" key="6">
    <source>
        <dbReference type="PIRSR" id="PIRSR004692-3"/>
    </source>
</evidence>
<feature type="site" description="Catalytically relevant" evidence="6">
    <location>
        <position position="193"/>
    </location>
</feature>
<evidence type="ECO:0000313" key="10">
    <source>
        <dbReference type="EMBL" id="OBQ54812.1"/>
    </source>
</evidence>
<keyword evidence="3 7" id="KW-0129">CBS domain</keyword>
<dbReference type="GO" id="GO:0005975">
    <property type="term" value="P:carbohydrate metabolic process"/>
    <property type="evidence" value="ECO:0007669"/>
    <property type="project" value="InterPro"/>
</dbReference>
<reference evidence="10 11" key="1">
    <citation type="submission" date="2015-01" db="EMBL/GenBank/DDBJ databases">
        <title>Desulfovibrio sp. JC271 draft genome sequence.</title>
        <authorList>
            <person name="Shivani Y."/>
            <person name="Subhash Y."/>
            <person name="Sasikala C."/>
            <person name="Ramana C.V."/>
        </authorList>
    </citation>
    <scope>NUCLEOTIDE SEQUENCE [LARGE SCALE GENOMIC DNA]</scope>
    <source>
        <strain evidence="10 11">JC271</strain>
    </source>
</reference>
<protein>
    <submittedName>
        <fullName evidence="10">Arabinose 5-phosphate isomerase</fullName>
    </submittedName>
</protein>
<evidence type="ECO:0000256" key="5">
    <source>
        <dbReference type="PIRSR" id="PIRSR004692-2"/>
    </source>
</evidence>
<feature type="site" description="Catalytically relevant" evidence="6">
    <location>
        <position position="59"/>
    </location>
</feature>
<feature type="site" description="Catalytically relevant" evidence="6">
    <location>
        <position position="111"/>
    </location>
</feature>
<dbReference type="Pfam" id="PF00571">
    <property type="entry name" value="CBS"/>
    <property type="match status" value="2"/>
</dbReference>
<keyword evidence="11" id="KW-1185">Reference proteome</keyword>
<dbReference type="PROSITE" id="PS51371">
    <property type="entry name" value="CBS"/>
    <property type="match status" value="2"/>
</dbReference>
<dbReference type="FunFam" id="3.40.50.10490:FF:000011">
    <property type="entry name" value="Arabinose 5-phosphate isomerase"/>
    <property type="match status" value="1"/>
</dbReference>
<feature type="domain" description="CBS" evidence="8">
    <location>
        <begin position="276"/>
        <end position="332"/>
    </location>
</feature>
<dbReference type="PROSITE" id="PS51464">
    <property type="entry name" value="SIS"/>
    <property type="match status" value="1"/>
</dbReference>
<dbReference type="PIRSF" id="PIRSF004692">
    <property type="entry name" value="KdsD_KpsF"/>
    <property type="match status" value="1"/>
</dbReference>
<dbReference type="AlphaFoldDB" id="A0A1B7XH11"/>
<evidence type="ECO:0000313" key="11">
    <source>
        <dbReference type="Proteomes" id="UP000091979"/>
    </source>
</evidence>
<keyword evidence="5" id="KW-0862">Zinc</keyword>
<dbReference type="CDD" id="cd04604">
    <property type="entry name" value="CBS_pair_SIS_assoc"/>
    <property type="match status" value="1"/>
</dbReference>
<keyword evidence="5" id="KW-0479">Metal-binding</keyword>
<comment type="similarity">
    <text evidence="1 4">Belongs to the SIS family. GutQ/KpsF subfamily.</text>
</comment>
<evidence type="ECO:0000259" key="8">
    <source>
        <dbReference type="PROSITE" id="PS51371"/>
    </source>
</evidence>
<keyword evidence="2" id="KW-0677">Repeat</keyword>
<dbReference type="RefSeq" id="WP_066853153.1">
    <property type="nucleotide sequence ID" value="NZ_JXMS01000006.1"/>
</dbReference>
<dbReference type="OrthoDB" id="9762536at2"/>
<sequence>MNKCICTPAGDWLAKGRQALQIEIEGLETVKTNLDESFVRAVELLAECKGRVIITGLGKSGLVGRKLAATLSSTGTASFYLHPVEGAHGDLGMIREEDVVVSISNSGETDELNAVLPAMRSLGASVISLTGGVTSTMARLSDIVINTGVPKEACPLDLAPTSSTTATLAIGDALAACLIEAKAFTAADFKRYHPGGALGQRLTMSIDALMLRESDPVVLQETPLSEALRVMDQGRLGTVVFTDAEGCLTGILTDGDLRRLICQGKLDMEQPSSQIMVSNPYRAKKGSSVAELLDFMEEKAITVLPVVEEDGTLCGIVHMHDLLGKGRVKFSR</sequence>
<dbReference type="CDD" id="cd05014">
    <property type="entry name" value="SIS_Kpsf"/>
    <property type="match status" value="1"/>
</dbReference>
<dbReference type="PANTHER" id="PTHR42745">
    <property type="match status" value="1"/>
</dbReference>
<feature type="binding site" evidence="5">
    <location>
        <position position="82"/>
    </location>
    <ligand>
        <name>Zn(2+)</name>
        <dbReference type="ChEBI" id="CHEBI:29105"/>
    </ligand>
</feature>
<dbReference type="InterPro" id="IPR001347">
    <property type="entry name" value="SIS_dom"/>
</dbReference>
<dbReference type="EMBL" id="JXMS01000006">
    <property type="protein sequence ID" value="OBQ54812.1"/>
    <property type="molecule type" value="Genomic_DNA"/>
</dbReference>
<dbReference type="InterPro" id="IPR000644">
    <property type="entry name" value="CBS_dom"/>
</dbReference>
<name>A0A1B7XH11_9BACT</name>
<dbReference type="NCBIfam" id="TIGR00393">
    <property type="entry name" value="kpsF"/>
    <property type="match status" value="1"/>
</dbReference>
<feature type="site" description="Catalytically relevant" evidence="6">
    <location>
        <position position="152"/>
    </location>
</feature>
<dbReference type="InterPro" id="IPR035474">
    <property type="entry name" value="SIS_Kpsf"/>
</dbReference>
<dbReference type="Pfam" id="PF01380">
    <property type="entry name" value="SIS"/>
    <property type="match status" value="1"/>
</dbReference>